<evidence type="ECO:0000256" key="2">
    <source>
        <dbReference type="ARBA" id="ARBA00022692"/>
    </source>
</evidence>
<gene>
    <name evidence="9" type="ORF">NADFUDRAFT_24043</name>
</gene>
<protein>
    <submittedName>
        <fullName evidence="9">Uncharacterized protein</fullName>
    </submittedName>
</protein>
<evidence type="ECO:0000256" key="5">
    <source>
        <dbReference type="SAM" id="MobiDB-lite"/>
    </source>
</evidence>
<feature type="domain" description="Integral membrane bound transporter" evidence="8">
    <location>
        <begin position="655"/>
        <end position="792"/>
    </location>
</feature>
<dbReference type="EMBL" id="KV454409">
    <property type="protein sequence ID" value="ODQ65942.1"/>
    <property type="molecule type" value="Genomic_DNA"/>
</dbReference>
<feature type="transmembrane region" description="Helical" evidence="6">
    <location>
        <begin position="268"/>
        <end position="286"/>
    </location>
</feature>
<name>A0A1E3PLY3_9ASCO</name>
<dbReference type="InterPro" id="IPR018820">
    <property type="entry name" value="BRE4-related_DUF2421"/>
</dbReference>
<feature type="transmembrane region" description="Helical" evidence="6">
    <location>
        <begin position="125"/>
        <end position="143"/>
    </location>
</feature>
<feature type="transmembrane region" description="Helical" evidence="6">
    <location>
        <begin position="708"/>
        <end position="725"/>
    </location>
</feature>
<dbReference type="Proteomes" id="UP000095009">
    <property type="component" value="Unassembled WGS sequence"/>
</dbReference>
<feature type="transmembrane region" description="Helical" evidence="6">
    <location>
        <begin position="203"/>
        <end position="224"/>
    </location>
</feature>
<evidence type="ECO:0000256" key="3">
    <source>
        <dbReference type="ARBA" id="ARBA00022989"/>
    </source>
</evidence>
<sequence length="1026" mass="117352">MSSSSLPHDKSNPPRSNDASIGLTYEDIDEIYSPFSKRLESKVKAKPSKRKVILRKSSVIIAETGERIRKALSFRGPRSQSLTSRPTSITESIHEKLSTLWRYWVDTLVTTLFNQTTKNVLKCSIAYFFASLVVFIPPISQYLGRGDGKHLAATVAVYFHPARSIGSMNQSLIFVVISLSYSFTLSVLSMITSLYFTNKGSRYVGFLIDIVVFCAGGLGMISFMKQKINKPTFNTACSLAAISLINILTREGNVQQGVLSFSKLGQVFRLVLWGVISSGVSCYTIWRTTAYLELKKSLNDTMSIYSGLISTLPTKFIDDENVGTNEYKLMLKKLKDSFTKLNQNLSEAKYELYPLGKEGEYAILVDIVASMHRMSQNLGALSCAVSTRWKLLHEPRDEPSSPNSMRDNDTDTRSIETSIMYARKSAELFDLFVYHLGPPMKGFSFTIKQILDGVRFNSRMPYEISFNIQYIRSLALASELFSKAREDSLYRVYNQELFKRHLMDDLDLAIYEEEVAASCGNFSYVLEDFGRELGVYLDLLNKYDQYTTGDTRRSFSWLRFWTRSSNSNSTTNNNAISEEQQIYEDTDVFSHMISNSQHRNHQSFHSDVTRPGWGLRLWRNLRLLRRTDVKFGIKVGIGAAIFALPAFIPGLRPLFYAWRGEWGLVIFAIMMNKSVGGTAMTIEKRIIGTFLGAITAYIIWNIFPGNEYVLPVMGFLVSLVCYKIILTWNSSGAFGRFILLTYNLTLLYSYSLSMADDNENDDDEGGENPIVGEIAFHRFVSVMMGILWAMFITNFIWPNLARKNLKRGLSILWLRMGLIWKNDPLRHDTSALDITPQVIGYRLSGLKHQEELQQTMIELEELLSQAPKEYRLKGPFPVKLYTNILDSSQKLIDSFQNINVMIQKDPIANEIESRILEYTKQERFELSNRIFLHFYMLSSAMKLGFPLPEYLPSSEHSRDRILVKLNEFRVELQQQKPDDSLIKDEDFVLMYSYILVVLDITEELTKISKNIQALFGYVEDEVLHQW</sequence>
<dbReference type="GO" id="GO:0016020">
    <property type="term" value="C:membrane"/>
    <property type="evidence" value="ECO:0007669"/>
    <property type="project" value="UniProtKB-SubCell"/>
</dbReference>
<dbReference type="Pfam" id="PF13515">
    <property type="entry name" value="FUSC_2"/>
    <property type="match status" value="1"/>
</dbReference>
<dbReference type="AlphaFoldDB" id="A0A1E3PLY3"/>
<feature type="transmembrane region" description="Helical" evidence="6">
    <location>
        <begin position="631"/>
        <end position="648"/>
    </location>
</feature>
<organism evidence="9 10">
    <name type="scientific">Nadsonia fulvescens var. elongata DSM 6958</name>
    <dbReference type="NCBI Taxonomy" id="857566"/>
    <lineage>
        <taxon>Eukaryota</taxon>
        <taxon>Fungi</taxon>
        <taxon>Dikarya</taxon>
        <taxon>Ascomycota</taxon>
        <taxon>Saccharomycotina</taxon>
        <taxon>Dipodascomycetes</taxon>
        <taxon>Dipodascales</taxon>
        <taxon>Dipodascales incertae sedis</taxon>
        <taxon>Nadsonia</taxon>
    </lineage>
</organism>
<feature type="transmembrane region" description="Helical" evidence="6">
    <location>
        <begin position="737"/>
        <end position="755"/>
    </location>
</feature>
<dbReference type="STRING" id="857566.A0A1E3PLY3"/>
<evidence type="ECO:0000313" key="10">
    <source>
        <dbReference type="Proteomes" id="UP000095009"/>
    </source>
</evidence>
<proteinExistence type="predicted"/>
<evidence type="ECO:0000256" key="1">
    <source>
        <dbReference type="ARBA" id="ARBA00004141"/>
    </source>
</evidence>
<reference evidence="9 10" key="1">
    <citation type="journal article" date="2016" name="Proc. Natl. Acad. Sci. U.S.A.">
        <title>Comparative genomics of biotechnologically important yeasts.</title>
        <authorList>
            <person name="Riley R."/>
            <person name="Haridas S."/>
            <person name="Wolfe K.H."/>
            <person name="Lopes M.R."/>
            <person name="Hittinger C.T."/>
            <person name="Goeker M."/>
            <person name="Salamov A.A."/>
            <person name="Wisecaver J.H."/>
            <person name="Long T.M."/>
            <person name="Calvey C.H."/>
            <person name="Aerts A.L."/>
            <person name="Barry K.W."/>
            <person name="Choi C."/>
            <person name="Clum A."/>
            <person name="Coughlan A.Y."/>
            <person name="Deshpande S."/>
            <person name="Douglass A.P."/>
            <person name="Hanson S.J."/>
            <person name="Klenk H.-P."/>
            <person name="LaButti K.M."/>
            <person name="Lapidus A."/>
            <person name="Lindquist E.A."/>
            <person name="Lipzen A.M."/>
            <person name="Meier-Kolthoff J.P."/>
            <person name="Ohm R.A."/>
            <person name="Otillar R.P."/>
            <person name="Pangilinan J.L."/>
            <person name="Peng Y."/>
            <person name="Rokas A."/>
            <person name="Rosa C.A."/>
            <person name="Scheuner C."/>
            <person name="Sibirny A.A."/>
            <person name="Slot J.C."/>
            <person name="Stielow J.B."/>
            <person name="Sun H."/>
            <person name="Kurtzman C.P."/>
            <person name="Blackwell M."/>
            <person name="Grigoriev I.V."/>
            <person name="Jeffries T.W."/>
        </authorList>
    </citation>
    <scope>NUCLEOTIDE SEQUENCE [LARGE SCALE GENOMIC DNA]</scope>
    <source>
        <strain evidence="9 10">DSM 6958</strain>
    </source>
</reference>
<feature type="region of interest" description="Disordered" evidence="5">
    <location>
        <begin position="1"/>
        <end position="21"/>
    </location>
</feature>
<comment type="subcellular location">
    <subcellularLocation>
        <location evidence="1">Membrane</location>
        <topology evidence="1">Multi-pass membrane protein</topology>
    </subcellularLocation>
</comment>
<evidence type="ECO:0000313" key="9">
    <source>
        <dbReference type="EMBL" id="ODQ65942.1"/>
    </source>
</evidence>
<feature type="transmembrane region" description="Helical" evidence="6">
    <location>
        <begin position="775"/>
        <end position="797"/>
    </location>
</feature>
<evidence type="ECO:0000256" key="4">
    <source>
        <dbReference type="ARBA" id="ARBA00023136"/>
    </source>
</evidence>
<feature type="domain" description="DUF2421" evidence="7">
    <location>
        <begin position="847"/>
        <end position="953"/>
    </location>
</feature>
<evidence type="ECO:0000256" key="6">
    <source>
        <dbReference type="SAM" id="Phobius"/>
    </source>
</evidence>
<keyword evidence="10" id="KW-1185">Reference proteome</keyword>
<keyword evidence="4 6" id="KW-0472">Membrane</keyword>
<feature type="transmembrane region" description="Helical" evidence="6">
    <location>
        <begin position="654"/>
        <end position="672"/>
    </location>
</feature>
<dbReference type="PANTHER" id="PTHR47804:SF1">
    <property type="entry name" value="DUF2421 DOMAIN-CONTAINING PROTEIN"/>
    <property type="match status" value="1"/>
</dbReference>
<dbReference type="PRINTS" id="PR02047">
    <property type="entry name" value="BREFELDNASP4"/>
</dbReference>
<accession>A0A1E3PLY3</accession>
<dbReference type="PANTHER" id="PTHR47804">
    <property type="entry name" value="60S RIBOSOMAL PROTEIN L19"/>
    <property type="match status" value="1"/>
</dbReference>
<dbReference type="OrthoDB" id="68611at2759"/>
<dbReference type="InterPro" id="IPR049453">
    <property type="entry name" value="Memb_transporter_dom"/>
</dbReference>
<feature type="transmembrane region" description="Helical" evidence="6">
    <location>
        <begin position="172"/>
        <end position="197"/>
    </location>
</feature>
<evidence type="ECO:0000259" key="7">
    <source>
        <dbReference type="Pfam" id="PF10334"/>
    </source>
</evidence>
<keyword evidence="3 6" id="KW-1133">Transmembrane helix</keyword>
<keyword evidence="2 6" id="KW-0812">Transmembrane</keyword>
<evidence type="ECO:0000259" key="8">
    <source>
        <dbReference type="Pfam" id="PF13515"/>
    </source>
</evidence>
<dbReference type="InterPro" id="IPR023244">
    <property type="entry name" value="Brefeldin_A-sensitivity_4"/>
</dbReference>
<dbReference type="InterPro" id="IPR052430">
    <property type="entry name" value="IVT-Associated"/>
</dbReference>
<dbReference type="Pfam" id="PF10334">
    <property type="entry name" value="BRE4"/>
    <property type="match status" value="1"/>
</dbReference>
<feature type="transmembrane region" description="Helical" evidence="6">
    <location>
        <begin position="684"/>
        <end position="702"/>
    </location>
</feature>